<dbReference type="SUPFAM" id="SSF52540">
    <property type="entry name" value="P-loop containing nucleoside triphosphate hydrolases"/>
    <property type="match status" value="1"/>
</dbReference>
<dbReference type="GeneID" id="17319511"/>
<dbReference type="STRING" id="2769.R7Q0G7"/>
<evidence type="ECO:0000256" key="1">
    <source>
        <dbReference type="ARBA" id="ARBA00004389"/>
    </source>
</evidence>
<comment type="subcellular location">
    <subcellularLocation>
        <location evidence="1">Endoplasmic reticulum membrane</location>
        <topology evidence="1">Single-pass membrane protein</topology>
    </subcellularLocation>
</comment>
<keyword evidence="5" id="KW-0547">Nucleotide-binding</keyword>
<dbReference type="Pfam" id="PF09439">
    <property type="entry name" value="SRPRB"/>
    <property type="match status" value="1"/>
</dbReference>
<evidence type="ECO:0000256" key="7">
    <source>
        <dbReference type="ARBA" id="ARBA00022989"/>
    </source>
</evidence>
<keyword evidence="6" id="KW-0256">Endoplasmic reticulum</keyword>
<evidence type="ECO:0000256" key="10">
    <source>
        <dbReference type="ARBA" id="ARBA00023170"/>
    </source>
</evidence>
<name>R7Q0G7_CHOCR</name>
<evidence type="ECO:0000256" key="5">
    <source>
        <dbReference type="ARBA" id="ARBA00022741"/>
    </source>
</evidence>
<evidence type="ECO:0000256" key="8">
    <source>
        <dbReference type="ARBA" id="ARBA00023134"/>
    </source>
</evidence>
<feature type="transmembrane region" description="Helical" evidence="11">
    <location>
        <begin position="41"/>
        <end position="62"/>
    </location>
</feature>
<reference evidence="13" key="1">
    <citation type="journal article" date="2013" name="Proc. Natl. Acad. Sci. U.S.A.">
        <title>Genome structure and metabolic features in the red seaweed Chondrus crispus shed light on evolution of the Archaeplastida.</title>
        <authorList>
            <person name="Collen J."/>
            <person name="Porcel B."/>
            <person name="Carre W."/>
            <person name="Ball S.G."/>
            <person name="Chaparro C."/>
            <person name="Tonon T."/>
            <person name="Barbeyron T."/>
            <person name="Michel G."/>
            <person name="Noel B."/>
            <person name="Valentin K."/>
            <person name="Elias M."/>
            <person name="Artiguenave F."/>
            <person name="Arun A."/>
            <person name="Aury J.M."/>
            <person name="Barbosa-Neto J.F."/>
            <person name="Bothwell J.H."/>
            <person name="Bouget F.Y."/>
            <person name="Brillet L."/>
            <person name="Cabello-Hurtado F."/>
            <person name="Capella-Gutierrez S."/>
            <person name="Charrier B."/>
            <person name="Cladiere L."/>
            <person name="Cock J.M."/>
            <person name="Coelho S.M."/>
            <person name="Colleoni C."/>
            <person name="Czjzek M."/>
            <person name="Da Silva C."/>
            <person name="Delage L."/>
            <person name="Denoeud F."/>
            <person name="Deschamps P."/>
            <person name="Dittami S.M."/>
            <person name="Gabaldon T."/>
            <person name="Gachon C.M."/>
            <person name="Groisillier A."/>
            <person name="Herve C."/>
            <person name="Jabbari K."/>
            <person name="Katinka M."/>
            <person name="Kloareg B."/>
            <person name="Kowalczyk N."/>
            <person name="Labadie K."/>
            <person name="Leblanc C."/>
            <person name="Lopez P.J."/>
            <person name="McLachlan D.H."/>
            <person name="Meslet-Cladiere L."/>
            <person name="Moustafa A."/>
            <person name="Nehr Z."/>
            <person name="Nyvall Collen P."/>
            <person name="Panaud O."/>
            <person name="Partensky F."/>
            <person name="Poulain J."/>
            <person name="Rensing S.A."/>
            <person name="Rousvoal S."/>
            <person name="Samson G."/>
            <person name="Symeonidi A."/>
            <person name="Weissenbach J."/>
            <person name="Zambounis A."/>
            <person name="Wincker P."/>
            <person name="Boyen C."/>
        </authorList>
    </citation>
    <scope>NUCLEOTIDE SEQUENCE [LARGE SCALE GENOMIC DNA]</scope>
    <source>
        <strain evidence="13">cv. Stackhouse</strain>
    </source>
</reference>
<dbReference type="Gramene" id="CDF32147">
    <property type="protein sequence ID" value="CDF32147"/>
    <property type="gene ID" value="CHC_T00001378001"/>
</dbReference>
<dbReference type="GO" id="GO:0005789">
    <property type="term" value="C:endoplasmic reticulum membrane"/>
    <property type="evidence" value="ECO:0007669"/>
    <property type="project" value="UniProtKB-SubCell"/>
</dbReference>
<keyword evidence="13" id="KW-1185">Reference proteome</keyword>
<protein>
    <recommendedName>
        <fullName evidence="3">Signal recognition particle receptor subunit beta</fullName>
    </recommendedName>
</protein>
<dbReference type="GO" id="GO:0043001">
    <property type="term" value="P:Golgi to plasma membrane protein transport"/>
    <property type="evidence" value="ECO:0007669"/>
    <property type="project" value="TreeGrafter"/>
</dbReference>
<evidence type="ECO:0000313" key="13">
    <source>
        <dbReference type="Proteomes" id="UP000012073"/>
    </source>
</evidence>
<dbReference type="Gene3D" id="3.40.50.300">
    <property type="entry name" value="P-loop containing nucleotide triphosphate hydrolases"/>
    <property type="match status" value="1"/>
</dbReference>
<comment type="similarity">
    <text evidence="2">Belongs to the SRP receptor beta subunit family.</text>
</comment>
<evidence type="ECO:0000256" key="6">
    <source>
        <dbReference type="ARBA" id="ARBA00022824"/>
    </source>
</evidence>
<keyword evidence="7 11" id="KW-1133">Transmembrane helix</keyword>
<dbReference type="PhylomeDB" id="R7Q0G7"/>
<organism evidence="12 13">
    <name type="scientific">Chondrus crispus</name>
    <name type="common">Carrageen Irish moss</name>
    <name type="synonym">Polymorpha crispa</name>
    <dbReference type="NCBI Taxonomy" id="2769"/>
    <lineage>
        <taxon>Eukaryota</taxon>
        <taxon>Rhodophyta</taxon>
        <taxon>Florideophyceae</taxon>
        <taxon>Rhodymeniophycidae</taxon>
        <taxon>Gigartinales</taxon>
        <taxon>Gigartinaceae</taxon>
        <taxon>Chondrus</taxon>
    </lineage>
</organism>
<dbReference type="InterPro" id="IPR019009">
    <property type="entry name" value="SRP_receptor_beta_su"/>
</dbReference>
<dbReference type="InterPro" id="IPR027417">
    <property type="entry name" value="P-loop_NTPase"/>
</dbReference>
<evidence type="ECO:0000256" key="9">
    <source>
        <dbReference type="ARBA" id="ARBA00023136"/>
    </source>
</evidence>
<dbReference type="GO" id="GO:0034067">
    <property type="term" value="P:protein localization to Golgi apparatus"/>
    <property type="evidence" value="ECO:0007669"/>
    <property type="project" value="TreeGrafter"/>
</dbReference>
<dbReference type="Proteomes" id="UP000012073">
    <property type="component" value="Unassembled WGS sequence"/>
</dbReference>
<dbReference type="PANTHER" id="PTHR45909">
    <property type="entry name" value="ADP-RIBOSYLATION FACTOR-RELATED PROTEIN 1"/>
    <property type="match status" value="1"/>
</dbReference>
<dbReference type="InterPro" id="IPR024156">
    <property type="entry name" value="Small_GTPase_ARF"/>
</dbReference>
<evidence type="ECO:0000256" key="11">
    <source>
        <dbReference type="SAM" id="Phobius"/>
    </source>
</evidence>
<dbReference type="OrthoDB" id="41266at2759"/>
<dbReference type="PANTHER" id="PTHR45909:SF1">
    <property type="entry name" value="ADP-RIBOSYLATION FACTOR-RELATED PROTEIN 1"/>
    <property type="match status" value="1"/>
</dbReference>
<dbReference type="AlphaFoldDB" id="R7Q0G7"/>
<keyword evidence="10" id="KW-0675">Receptor</keyword>
<dbReference type="GO" id="GO:0005794">
    <property type="term" value="C:Golgi apparatus"/>
    <property type="evidence" value="ECO:0007669"/>
    <property type="project" value="TreeGrafter"/>
</dbReference>
<dbReference type="GO" id="GO:0005525">
    <property type="term" value="F:GTP binding"/>
    <property type="evidence" value="ECO:0007669"/>
    <property type="project" value="UniProtKB-KW"/>
</dbReference>
<dbReference type="GO" id="GO:0006886">
    <property type="term" value="P:intracellular protein transport"/>
    <property type="evidence" value="ECO:0007669"/>
    <property type="project" value="TreeGrafter"/>
</dbReference>
<keyword evidence="8" id="KW-0342">GTP-binding</keyword>
<sequence>MVLEQYLGPIRPHVIHAAVALGNKMQAYGIEPPAHANLTDALVITVLVLTITVLGIALSTLLSRRDPRNAVLIVGISGDSDAPAVGKTALFKSLRYGTLPKHGTVPSMTVNDATFVPHGLSISAPPMRWIDFPGHPRLRHKMHAYLQMAKCIVFVVDGQRFTAQARKDTELLFTILTDPFIAEKGTPLLIFCNKSDVANPTKTVTVQTRLEAELERARASSVTTLRSAGVAVDGSGNQGALADEEERAQLGYENEPFSFDHAPGPVTFASGSAVNNDVEAIINFARSSFL</sequence>
<keyword evidence="9 11" id="KW-0472">Membrane</keyword>
<gene>
    <name evidence="12" type="ORF">CHC_T00001378001</name>
</gene>
<dbReference type="RefSeq" id="XP_005711812.1">
    <property type="nucleotide sequence ID" value="XM_005711755.1"/>
</dbReference>
<dbReference type="KEGG" id="ccp:CHC_T00001378001"/>
<dbReference type="EMBL" id="HG001459">
    <property type="protein sequence ID" value="CDF32147.1"/>
    <property type="molecule type" value="Genomic_DNA"/>
</dbReference>
<evidence type="ECO:0000313" key="12">
    <source>
        <dbReference type="EMBL" id="CDF32147.1"/>
    </source>
</evidence>
<dbReference type="GO" id="GO:0003924">
    <property type="term" value="F:GTPase activity"/>
    <property type="evidence" value="ECO:0007669"/>
    <property type="project" value="TreeGrafter"/>
</dbReference>
<accession>R7Q0G7</accession>
<evidence type="ECO:0000256" key="4">
    <source>
        <dbReference type="ARBA" id="ARBA00022692"/>
    </source>
</evidence>
<evidence type="ECO:0000256" key="3">
    <source>
        <dbReference type="ARBA" id="ARBA00020256"/>
    </source>
</evidence>
<proteinExistence type="inferred from homology"/>
<dbReference type="OMA" id="CWIDERA"/>
<evidence type="ECO:0000256" key="2">
    <source>
        <dbReference type="ARBA" id="ARBA00005619"/>
    </source>
</evidence>
<keyword evidence="4 11" id="KW-0812">Transmembrane</keyword>